<proteinExistence type="inferred from homology"/>
<evidence type="ECO:0000256" key="5">
    <source>
        <dbReference type="ARBA" id="ARBA00023163"/>
    </source>
</evidence>
<dbReference type="InterPro" id="IPR013324">
    <property type="entry name" value="RNA_pol_sigma_r3/r4-like"/>
</dbReference>
<organism evidence="8 9">
    <name type="scientific">Luteipulveratus mongoliensis</name>
    <dbReference type="NCBI Taxonomy" id="571913"/>
    <lineage>
        <taxon>Bacteria</taxon>
        <taxon>Bacillati</taxon>
        <taxon>Actinomycetota</taxon>
        <taxon>Actinomycetes</taxon>
        <taxon>Micrococcales</taxon>
        <taxon>Dermacoccaceae</taxon>
        <taxon>Luteipulveratus</taxon>
    </lineage>
</organism>
<dbReference type="SUPFAM" id="SSF54427">
    <property type="entry name" value="NTF2-like"/>
    <property type="match status" value="1"/>
</dbReference>
<dbReference type="Gene3D" id="1.10.10.10">
    <property type="entry name" value="Winged helix-like DNA-binding domain superfamily/Winged helix DNA-binding domain"/>
    <property type="match status" value="1"/>
</dbReference>
<keyword evidence="9" id="KW-1185">Reference proteome</keyword>
<dbReference type="InterPro" id="IPR032710">
    <property type="entry name" value="NTF2-like_dom_sf"/>
</dbReference>
<sequence>MSERSSEQHWVAERSHLLALGYRMLGSWHDAEDVLQEVWIAWAAADRTPVRNPAAYLTTAMTRLSINRLRQRQRRQETYAGPWLPEPVATERLPEDSAVDRDSMSLATLHLLERLTPPERAAYVLRTGFAYSFKEIGLILDRTEPTSRQLYHRARERMDADARFQPDPAEHERLLIAVLAAARQGAVEDLERVLHEDAVLWSDGGGKVAAAYKPILGSNRVARFMTGIFAKHPYATRIIQVNGLPAVEFSVDGVRRIYALRIVDGAVAEILILANPDKLAYV</sequence>
<dbReference type="Gene3D" id="1.10.1740.10">
    <property type="match status" value="1"/>
</dbReference>
<evidence type="ECO:0000256" key="2">
    <source>
        <dbReference type="ARBA" id="ARBA00011344"/>
    </source>
</evidence>
<feature type="domain" description="RNA polymerase sigma factor 70 region 4 type 2" evidence="7">
    <location>
        <begin position="108"/>
        <end position="158"/>
    </location>
</feature>
<dbReference type="STRING" id="571913.VV02_01300"/>
<dbReference type="Proteomes" id="UP000066480">
    <property type="component" value="Chromosome"/>
</dbReference>
<feature type="domain" description="RNA polymerase sigma-70 region 2" evidence="6">
    <location>
        <begin position="14"/>
        <end position="75"/>
    </location>
</feature>
<dbReference type="GO" id="GO:0006352">
    <property type="term" value="P:DNA-templated transcription initiation"/>
    <property type="evidence" value="ECO:0007669"/>
    <property type="project" value="InterPro"/>
</dbReference>
<evidence type="ECO:0000256" key="4">
    <source>
        <dbReference type="ARBA" id="ARBA00023082"/>
    </source>
</evidence>
<dbReference type="PANTHER" id="PTHR30173">
    <property type="entry name" value="SIGMA 19 FACTOR"/>
    <property type="match status" value="1"/>
</dbReference>
<dbReference type="AlphaFoldDB" id="A0A0K1JPP1"/>
<dbReference type="EMBL" id="CP011112">
    <property type="protein sequence ID" value="AKU18535.1"/>
    <property type="molecule type" value="Genomic_DNA"/>
</dbReference>
<keyword evidence="5" id="KW-0804">Transcription</keyword>
<reference evidence="8 9" key="1">
    <citation type="submission" date="2015-03" db="EMBL/GenBank/DDBJ databases">
        <title>Luteipulveratus halotolerans sp. nov., a novel actinobacterium (Dermacoccaceae) from Sarawak, Malaysia.</title>
        <authorList>
            <person name="Juboi H."/>
            <person name="Basik A."/>
            <person name="Shamsul S.S."/>
            <person name="Arnold P."/>
            <person name="Schmitt E.K."/>
            <person name="Sanglier J.-J."/>
            <person name="Yeo T."/>
        </authorList>
    </citation>
    <scope>NUCLEOTIDE SEQUENCE [LARGE SCALE GENOMIC DNA]</scope>
    <source>
        <strain evidence="8 9">MN07-A0370</strain>
    </source>
</reference>
<dbReference type="Pfam" id="PF04542">
    <property type="entry name" value="Sigma70_r2"/>
    <property type="match status" value="1"/>
</dbReference>
<dbReference type="InterPro" id="IPR007627">
    <property type="entry name" value="RNA_pol_sigma70_r2"/>
</dbReference>
<dbReference type="InterPro" id="IPR013249">
    <property type="entry name" value="RNA_pol_sigma70_r4_t2"/>
</dbReference>
<evidence type="ECO:0000259" key="7">
    <source>
        <dbReference type="Pfam" id="PF08281"/>
    </source>
</evidence>
<dbReference type="InterPro" id="IPR036388">
    <property type="entry name" value="WH-like_DNA-bd_sf"/>
</dbReference>
<dbReference type="NCBIfam" id="TIGR02937">
    <property type="entry name" value="sigma70-ECF"/>
    <property type="match status" value="1"/>
</dbReference>
<dbReference type="GO" id="GO:0016987">
    <property type="term" value="F:sigma factor activity"/>
    <property type="evidence" value="ECO:0007669"/>
    <property type="project" value="UniProtKB-KW"/>
</dbReference>
<dbReference type="RefSeq" id="WP_052596401.1">
    <property type="nucleotide sequence ID" value="NZ_CP011112.1"/>
</dbReference>
<comment type="similarity">
    <text evidence="1">Belongs to the sigma-70 factor family. ECF subfamily.</text>
</comment>
<keyword evidence="4" id="KW-0731">Sigma factor</keyword>
<dbReference type="GO" id="GO:0003677">
    <property type="term" value="F:DNA binding"/>
    <property type="evidence" value="ECO:0007669"/>
    <property type="project" value="InterPro"/>
</dbReference>
<dbReference type="PANTHER" id="PTHR30173:SF36">
    <property type="entry name" value="ECF RNA POLYMERASE SIGMA FACTOR SIGJ"/>
    <property type="match status" value="1"/>
</dbReference>
<evidence type="ECO:0000256" key="1">
    <source>
        <dbReference type="ARBA" id="ARBA00010641"/>
    </source>
</evidence>
<dbReference type="SUPFAM" id="SSF88946">
    <property type="entry name" value="Sigma2 domain of RNA polymerase sigma factors"/>
    <property type="match status" value="1"/>
</dbReference>
<dbReference type="KEGG" id="lmoi:VV02_01300"/>
<dbReference type="SUPFAM" id="SSF88659">
    <property type="entry name" value="Sigma3 and sigma4 domains of RNA polymerase sigma factors"/>
    <property type="match status" value="1"/>
</dbReference>
<evidence type="ECO:0008006" key="10">
    <source>
        <dbReference type="Google" id="ProtNLM"/>
    </source>
</evidence>
<evidence type="ECO:0000259" key="6">
    <source>
        <dbReference type="Pfam" id="PF04542"/>
    </source>
</evidence>
<evidence type="ECO:0000313" key="8">
    <source>
        <dbReference type="EMBL" id="AKU18535.1"/>
    </source>
</evidence>
<keyword evidence="3" id="KW-0805">Transcription regulation</keyword>
<name>A0A0K1JPP1_9MICO</name>
<dbReference type="InterPro" id="IPR013325">
    <property type="entry name" value="RNA_pol_sigma_r2"/>
</dbReference>
<dbReference type="NCBIfam" id="NF007214">
    <property type="entry name" value="PRK09636.1"/>
    <property type="match status" value="1"/>
</dbReference>
<dbReference type="Pfam" id="PF08281">
    <property type="entry name" value="Sigma70_r4_2"/>
    <property type="match status" value="1"/>
</dbReference>
<protein>
    <recommendedName>
        <fullName evidence="10">RNA polymerase subunit sigma-24</fullName>
    </recommendedName>
</protein>
<accession>A0A0K1JPP1</accession>
<gene>
    <name evidence="8" type="ORF">VV02_01300</name>
</gene>
<evidence type="ECO:0000313" key="9">
    <source>
        <dbReference type="Proteomes" id="UP000066480"/>
    </source>
</evidence>
<dbReference type="InterPro" id="IPR052704">
    <property type="entry name" value="ECF_Sigma-70_Domain"/>
</dbReference>
<evidence type="ECO:0000256" key="3">
    <source>
        <dbReference type="ARBA" id="ARBA00023015"/>
    </source>
</evidence>
<dbReference type="InterPro" id="IPR014284">
    <property type="entry name" value="RNA_pol_sigma-70_dom"/>
</dbReference>
<comment type="subunit">
    <text evidence="2">Interacts transiently with the RNA polymerase catalytic core formed by RpoA, RpoB, RpoC and RpoZ (2 alpha, 1 beta, 1 beta' and 1 omega subunit) to form the RNA polymerase holoenzyme that can initiate transcription.</text>
</comment>